<protein>
    <submittedName>
        <fullName evidence="10">B12-binding domain-containing radical SAM protein</fullName>
    </submittedName>
</protein>
<dbReference type="CDD" id="cd01335">
    <property type="entry name" value="Radical_SAM"/>
    <property type="match status" value="1"/>
</dbReference>
<dbReference type="SMART" id="SM00729">
    <property type="entry name" value="Elp3"/>
    <property type="match status" value="1"/>
</dbReference>
<sequence>MRDIIFINPLDKTHVSEMLELQAPPLNLMYLGASLEKASFSVKILDDNLKRWGYEQITKLVEKLNPFIIGVTATTATIKNSLEYIKSIKRILPDVLTIIGGPHPTFLPIDTLKALKELDVVVIGEGEETFTELAEKYEKKGEKGLEEVKGIAYRDQSKIRVNEPRPLIRDLDSLPFPARHLVPFKEYETTKNDQAHIITSRGCIYSCEYCSSSLIMGKKFRARSPENVVDEIEELYDKYKIGEIGFIDDAFVLNKRRAHRIAEEIKERSLDIRWSTSSRVNTINKQLLSNLKSAGLQSIYYGVESGSQRVLDLMNKKITLKQSEDAVKIAKDLEIEVMASFMFGYPGETPAEMDKTIDFSIKLDPDYAQYSILTPFPGTPIYYKLEKRGLIEKDWEKYTVLEPVIKYEKLGLSREIVKRKLLEAYFKFYRRLSYYIKHPHMIKVVLKTLLKSLT</sequence>
<evidence type="ECO:0000256" key="7">
    <source>
        <dbReference type="ARBA" id="ARBA00023014"/>
    </source>
</evidence>
<dbReference type="PANTHER" id="PTHR43409">
    <property type="entry name" value="ANAEROBIC MAGNESIUM-PROTOPORPHYRIN IX MONOMETHYL ESTER CYCLASE-RELATED"/>
    <property type="match status" value="1"/>
</dbReference>
<dbReference type="InterPro" id="IPR023404">
    <property type="entry name" value="rSAM_horseshoe"/>
</dbReference>
<dbReference type="GO" id="GO:0003824">
    <property type="term" value="F:catalytic activity"/>
    <property type="evidence" value="ECO:0007669"/>
    <property type="project" value="InterPro"/>
</dbReference>
<dbReference type="InterPro" id="IPR058240">
    <property type="entry name" value="rSAM_sf"/>
</dbReference>
<proteinExistence type="predicted"/>
<evidence type="ECO:0000256" key="5">
    <source>
        <dbReference type="ARBA" id="ARBA00022723"/>
    </source>
</evidence>
<organism evidence="10 11">
    <name type="scientific">Methanothermobacter tenebrarum</name>
    <dbReference type="NCBI Taxonomy" id="680118"/>
    <lineage>
        <taxon>Archaea</taxon>
        <taxon>Methanobacteriati</taxon>
        <taxon>Methanobacteriota</taxon>
        <taxon>Methanomada group</taxon>
        <taxon>Methanobacteria</taxon>
        <taxon>Methanobacteriales</taxon>
        <taxon>Methanobacteriaceae</taxon>
        <taxon>Methanothermobacter</taxon>
    </lineage>
</organism>
<evidence type="ECO:0000259" key="8">
    <source>
        <dbReference type="PROSITE" id="PS51332"/>
    </source>
</evidence>
<evidence type="ECO:0000256" key="1">
    <source>
        <dbReference type="ARBA" id="ARBA00001966"/>
    </source>
</evidence>
<dbReference type="SFLD" id="SFLDS00029">
    <property type="entry name" value="Radical_SAM"/>
    <property type="match status" value="1"/>
</dbReference>
<dbReference type="CDD" id="cd02068">
    <property type="entry name" value="radical_SAM_B12_BD"/>
    <property type="match status" value="1"/>
</dbReference>
<evidence type="ECO:0000313" key="11">
    <source>
        <dbReference type="Proteomes" id="UP000249782"/>
    </source>
</evidence>
<dbReference type="InterPro" id="IPR006158">
    <property type="entry name" value="Cobalamin-bd"/>
</dbReference>
<evidence type="ECO:0000259" key="9">
    <source>
        <dbReference type="PROSITE" id="PS51918"/>
    </source>
</evidence>
<keyword evidence="5" id="KW-0479">Metal-binding</keyword>
<dbReference type="InterPro" id="IPR034466">
    <property type="entry name" value="Methyltransferase_Class_B"/>
</dbReference>
<accession>A0A328PGM2</accession>
<keyword evidence="3" id="KW-0808">Transferase</keyword>
<dbReference type="GO" id="GO:0031419">
    <property type="term" value="F:cobalamin binding"/>
    <property type="evidence" value="ECO:0007669"/>
    <property type="project" value="InterPro"/>
</dbReference>
<dbReference type="SUPFAM" id="SSF52242">
    <property type="entry name" value="Cobalamin (vitamin B12)-binding domain"/>
    <property type="match status" value="1"/>
</dbReference>
<dbReference type="Gene3D" id="3.80.30.20">
    <property type="entry name" value="tm_1862 like domain"/>
    <property type="match status" value="1"/>
</dbReference>
<reference evidence="10 11" key="1">
    <citation type="submission" date="2018-06" db="EMBL/GenBank/DDBJ databases">
        <title>Draft genome sequence of hyperthermophilic methanogen Methanothermobacter tenebrarum sp. MCM-B 1447.</title>
        <authorList>
            <person name="Pore S.D."/>
            <person name="Dagar S."/>
            <person name="Dhakephalkar P.K."/>
        </authorList>
    </citation>
    <scope>NUCLEOTIDE SEQUENCE [LARGE SCALE GENOMIC DNA]</scope>
    <source>
        <strain evidence="10 11">MCM B 1447</strain>
    </source>
</reference>
<keyword evidence="2" id="KW-0489">Methyltransferase</keyword>
<dbReference type="InterPro" id="IPR006638">
    <property type="entry name" value="Elp3/MiaA/NifB-like_rSAM"/>
</dbReference>
<dbReference type="Pfam" id="PF04055">
    <property type="entry name" value="Radical_SAM"/>
    <property type="match status" value="1"/>
</dbReference>
<gene>
    <name evidence="10" type="ORF">DPC56_07290</name>
</gene>
<comment type="cofactor">
    <cofactor evidence="1">
        <name>[4Fe-4S] cluster</name>
        <dbReference type="ChEBI" id="CHEBI:49883"/>
    </cofactor>
</comment>
<evidence type="ECO:0000256" key="2">
    <source>
        <dbReference type="ARBA" id="ARBA00022603"/>
    </source>
</evidence>
<dbReference type="PROSITE" id="PS51918">
    <property type="entry name" value="RADICAL_SAM"/>
    <property type="match status" value="1"/>
</dbReference>
<name>A0A328PGM2_9EURY</name>
<dbReference type="PROSITE" id="PS51332">
    <property type="entry name" value="B12_BINDING"/>
    <property type="match status" value="1"/>
</dbReference>
<evidence type="ECO:0000313" key="10">
    <source>
        <dbReference type="EMBL" id="RAO78554.1"/>
    </source>
</evidence>
<dbReference type="InterPro" id="IPR051198">
    <property type="entry name" value="BchE-like"/>
</dbReference>
<dbReference type="RefSeq" id="WP_112094420.1">
    <property type="nucleotide sequence ID" value="NZ_QLOE01000011.1"/>
</dbReference>
<dbReference type="SFLD" id="SFLDG01082">
    <property type="entry name" value="B12-binding_domain_containing"/>
    <property type="match status" value="1"/>
</dbReference>
<evidence type="ECO:0000256" key="6">
    <source>
        <dbReference type="ARBA" id="ARBA00023004"/>
    </source>
</evidence>
<evidence type="ECO:0000256" key="4">
    <source>
        <dbReference type="ARBA" id="ARBA00022691"/>
    </source>
</evidence>
<evidence type="ECO:0000256" key="3">
    <source>
        <dbReference type="ARBA" id="ARBA00022679"/>
    </source>
</evidence>
<dbReference type="Pfam" id="PF02310">
    <property type="entry name" value="B12-binding"/>
    <property type="match status" value="1"/>
</dbReference>
<dbReference type="Gene3D" id="3.40.50.280">
    <property type="entry name" value="Cobalamin-binding domain"/>
    <property type="match status" value="1"/>
</dbReference>
<keyword evidence="11" id="KW-1185">Reference proteome</keyword>
<dbReference type="PANTHER" id="PTHR43409:SF7">
    <property type="entry name" value="BLL1977 PROTEIN"/>
    <property type="match status" value="1"/>
</dbReference>
<keyword evidence="6" id="KW-0408">Iron</keyword>
<dbReference type="OrthoDB" id="2305at2157"/>
<dbReference type="GO" id="GO:0046872">
    <property type="term" value="F:metal ion binding"/>
    <property type="evidence" value="ECO:0007669"/>
    <property type="project" value="UniProtKB-KW"/>
</dbReference>
<dbReference type="GO" id="GO:0051539">
    <property type="term" value="F:4 iron, 4 sulfur cluster binding"/>
    <property type="evidence" value="ECO:0007669"/>
    <property type="project" value="UniProtKB-KW"/>
</dbReference>
<feature type="domain" description="Radical SAM core" evidence="9">
    <location>
        <begin position="189"/>
        <end position="413"/>
    </location>
</feature>
<dbReference type="Proteomes" id="UP000249782">
    <property type="component" value="Unassembled WGS sequence"/>
</dbReference>
<keyword evidence="4" id="KW-0949">S-adenosyl-L-methionine</keyword>
<dbReference type="SUPFAM" id="SSF102114">
    <property type="entry name" value="Radical SAM enzymes"/>
    <property type="match status" value="1"/>
</dbReference>
<dbReference type="InterPro" id="IPR007197">
    <property type="entry name" value="rSAM"/>
</dbReference>
<dbReference type="InterPro" id="IPR036724">
    <property type="entry name" value="Cobalamin-bd_sf"/>
</dbReference>
<feature type="domain" description="B12-binding" evidence="8">
    <location>
        <begin position="1"/>
        <end position="144"/>
    </location>
</feature>
<dbReference type="SFLD" id="SFLDG01123">
    <property type="entry name" value="methyltransferase_(Class_B)"/>
    <property type="match status" value="1"/>
</dbReference>
<comment type="caution">
    <text evidence="10">The sequence shown here is derived from an EMBL/GenBank/DDBJ whole genome shotgun (WGS) entry which is preliminary data.</text>
</comment>
<dbReference type="EMBL" id="QLOE01000011">
    <property type="protein sequence ID" value="RAO78554.1"/>
    <property type="molecule type" value="Genomic_DNA"/>
</dbReference>
<keyword evidence="7" id="KW-0411">Iron-sulfur</keyword>
<dbReference type="AlphaFoldDB" id="A0A328PGM2"/>